<sequence>MGAFVFHEPVHRVQYGVVFHLGGDDATAVRLRIAACPIDTFDSQVVAFGAARGEDHLGRTSA</sequence>
<organism evidence="1 2">
    <name type="scientific">Mycobacterium tuberculosis</name>
    <dbReference type="NCBI Taxonomy" id="1773"/>
    <lineage>
        <taxon>Bacteria</taxon>
        <taxon>Bacillati</taxon>
        <taxon>Actinomycetota</taxon>
        <taxon>Actinomycetes</taxon>
        <taxon>Mycobacteriales</taxon>
        <taxon>Mycobacteriaceae</taxon>
        <taxon>Mycobacterium</taxon>
        <taxon>Mycobacterium tuberculosis complex</taxon>
    </lineage>
</organism>
<proteinExistence type="predicted"/>
<gene>
    <name evidence="1" type="ORF">ERS007741_03657</name>
</gene>
<protein>
    <submittedName>
        <fullName evidence="1">Uncharacterized protein</fullName>
    </submittedName>
</protein>
<dbReference type="AlphaFoldDB" id="A0A655JJY4"/>
<name>A0A655JJY4_MYCTX</name>
<dbReference type="EMBL" id="CHKL01000588">
    <property type="protein sequence ID" value="COX02978.1"/>
    <property type="molecule type" value="Genomic_DNA"/>
</dbReference>
<evidence type="ECO:0000313" key="1">
    <source>
        <dbReference type="EMBL" id="COX02978.1"/>
    </source>
</evidence>
<accession>A0A655JJY4</accession>
<dbReference type="Proteomes" id="UP000048600">
    <property type="component" value="Unassembled WGS sequence"/>
</dbReference>
<evidence type="ECO:0000313" key="2">
    <source>
        <dbReference type="Proteomes" id="UP000048600"/>
    </source>
</evidence>
<reference evidence="1 2" key="1">
    <citation type="submission" date="2015-03" db="EMBL/GenBank/DDBJ databases">
        <authorList>
            <consortium name="Pathogen Informatics"/>
        </authorList>
    </citation>
    <scope>NUCLEOTIDE SEQUENCE [LARGE SCALE GENOMIC DNA]</scope>
    <source>
        <strain evidence="1 2">P00601463</strain>
    </source>
</reference>